<gene>
    <name evidence="10" type="primary">asd</name>
    <name evidence="13" type="ORF">AKJ48_01985</name>
</gene>
<dbReference type="GO" id="GO:0046983">
    <property type="term" value="F:protein dimerization activity"/>
    <property type="evidence" value="ECO:0007669"/>
    <property type="project" value="InterPro"/>
</dbReference>
<dbReference type="UniPathway" id="UPA00034">
    <property type="reaction ID" value="UER00016"/>
</dbReference>
<evidence type="ECO:0000313" key="14">
    <source>
        <dbReference type="Proteomes" id="UP000070076"/>
    </source>
</evidence>
<dbReference type="GO" id="GO:0050661">
    <property type="term" value="F:NADP binding"/>
    <property type="evidence" value="ECO:0007669"/>
    <property type="project" value="UniProtKB-UniRule"/>
</dbReference>
<comment type="catalytic activity">
    <reaction evidence="10">
        <text>L-aspartate 4-semialdehyde + phosphate + NADP(+) = 4-phospho-L-aspartate + NADPH + H(+)</text>
        <dbReference type="Rhea" id="RHEA:24284"/>
        <dbReference type="ChEBI" id="CHEBI:15378"/>
        <dbReference type="ChEBI" id="CHEBI:43474"/>
        <dbReference type="ChEBI" id="CHEBI:57535"/>
        <dbReference type="ChEBI" id="CHEBI:57783"/>
        <dbReference type="ChEBI" id="CHEBI:58349"/>
        <dbReference type="ChEBI" id="CHEBI:537519"/>
        <dbReference type="EC" id="1.2.1.11"/>
    </reaction>
</comment>
<reference evidence="13 14" key="1">
    <citation type="journal article" date="2016" name="Sci. Rep.">
        <title>Metabolic traits of an uncultured archaeal lineage -MSBL1- from brine pools of the Red Sea.</title>
        <authorList>
            <person name="Mwirichia R."/>
            <person name="Alam I."/>
            <person name="Rashid M."/>
            <person name="Vinu M."/>
            <person name="Ba-Alawi W."/>
            <person name="Anthony Kamau A."/>
            <person name="Kamanda Ngugi D."/>
            <person name="Goker M."/>
            <person name="Klenk H.P."/>
            <person name="Bajic V."/>
            <person name="Stingl U."/>
        </authorList>
    </citation>
    <scope>NUCLEOTIDE SEQUENCE [LARGE SCALE GENOMIC DNA]</scope>
    <source>
        <strain evidence="13">SCGC-AAA261O19</strain>
    </source>
</reference>
<keyword evidence="10" id="KW-0457">Lysine biosynthesis</keyword>
<keyword evidence="6 10" id="KW-0791">Threonine biosynthesis</keyword>
<evidence type="ECO:0000256" key="1">
    <source>
        <dbReference type="ARBA" id="ARBA00005021"/>
    </source>
</evidence>
<dbReference type="InterPro" id="IPR005676">
    <property type="entry name" value="Asp_semi-ald_DH_pep-lack"/>
</dbReference>
<dbReference type="Gene3D" id="3.40.50.720">
    <property type="entry name" value="NAD(P)-binding Rossmann-like Domain"/>
    <property type="match status" value="1"/>
</dbReference>
<evidence type="ECO:0000256" key="4">
    <source>
        <dbReference type="ARBA" id="ARBA00013120"/>
    </source>
</evidence>
<dbReference type="SMART" id="SM00859">
    <property type="entry name" value="Semialdhyde_dh"/>
    <property type="match status" value="1"/>
</dbReference>
<dbReference type="PANTHER" id="PTHR46718">
    <property type="entry name" value="ASPARTATE-SEMIALDEHYDE DEHYDROGENASE"/>
    <property type="match status" value="1"/>
</dbReference>
<comment type="pathway">
    <text evidence="2 10">Amino-acid biosynthesis; L-threonine biosynthesis; L-threonine from L-aspartate: step 2/5.</text>
</comment>
<evidence type="ECO:0000256" key="11">
    <source>
        <dbReference type="PIRSR" id="PIRSR000148-1"/>
    </source>
</evidence>
<dbReference type="GO" id="GO:0004073">
    <property type="term" value="F:aspartate-semialdehyde dehydrogenase activity"/>
    <property type="evidence" value="ECO:0007669"/>
    <property type="project" value="UniProtKB-UniRule"/>
</dbReference>
<dbReference type="GO" id="GO:0071266">
    <property type="term" value="P:'de novo' L-methionine biosynthetic process"/>
    <property type="evidence" value="ECO:0007669"/>
    <property type="project" value="UniProtKB-UniRule"/>
</dbReference>
<dbReference type="CDD" id="cd02315">
    <property type="entry name" value="ScASADH_like_N"/>
    <property type="match status" value="1"/>
</dbReference>
<evidence type="ECO:0000313" key="13">
    <source>
        <dbReference type="EMBL" id="KXB04609.1"/>
    </source>
</evidence>
<dbReference type="InterPro" id="IPR012080">
    <property type="entry name" value="Asp_semialdehyde_DH"/>
</dbReference>
<feature type="active site" description="Proton acceptor" evidence="10 11">
    <location>
        <position position="243"/>
    </location>
</feature>
<dbReference type="PIRSF" id="PIRSF000148">
    <property type="entry name" value="ASA_dh"/>
    <property type="match status" value="1"/>
</dbReference>
<comment type="subunit">
    <text evidence="10">Homodimer.</text>
</comment>
<evidence type="ECO:0000256" key="6">
    <source>
        <dbReference type="ARBA" id="ARBA00022697"/>
    </source>
</evidence>
<comment type="function">
    <text evidence="10">Catalyzes the NADPH-dependent formation of L-aspartate-semialdehyde (L-ASA) by the reductive dephosphorylation of L-aspartyl-4-phosphate.</text>
</comment>
<feature type="binding site" evidence="10">
    <location>
        <begin position="39"/>
        <end position="40"/>
    </location>
    <ligand>
        <name>NADP(+)</name>
        <dbReference type="ChEBI" id="CHEBI:58349"/>
    </ligand>
</feature>
<dbReference type="Pfam" id="PF02774">
    <property type="entry name" value="Semialdhyde_dhC"/>
    <property type="match status" value="1"/>
</dbReference>
<evidence type="ECO:0000256" key="10">
    <source>
        <dbReference type="HAMAP-Rule" id="MF_02121"/>
    </source>
</evidence>
<dbReference type="InterPro" id="IPR000534">
    <property type="entry name" value="Semialdehyde_DH_NAD-bd"/>
</dbReference>
<dbReference type="EC" id="1.2.1.11" evidence="4 10"/>
<feature type="binding site" evidence="10">
    <location>
        <position position="236"/>
    </location>
    <ligand>
        <name>substrate</name>
    </ligand>
</feature>
<dbReference type="Gene3D" id="3.30.360.10">
    <property type="entry name" value="Dihydrodipicolinate Reductase, domain 2"/>
    <property type="match status" value="1"/>
</dbReference>
<dbReference type="InterPro" id="IPR036291">
    <property type="entry name" value="NAD(P)-bd_dom_sf"/>
</dbReference>
<evidence type="ECO:0000256" key="7">
    <source>
        <dbReference type="ARBA" id="ARBA00022857"/>
    </source>
</evidence>
<keyword evidence="9 10" id="KW-0486">Methionine biosynthesis</keyword>
<dbReference type="InterPro" id="IPR000319">
    <property type="entry name" value="Asp-semialdehyde_DH_CS"/>
</dbReference>
<dbReference type="UniPathway" id="UPA00050">
    <property type="reaction ID" value="UER00463"/>
</dbReference>
<dbReference type="SUPFAM" id="SSF51735">
    <property type="entry name" value="NAD(P)-binding Rossmann-fold domains"/>
    <property type="match status" value="1"/>
</dbReference>
<dbReference type="GO" id="GO:0009089">
    <property type="term" value="P:lysine biosynthetic process via diaminopimelate"/>
    <property type="evidence" value="ECO:0007669"/>
    <property type="project" value="UniProtKB-UniRule"/>
</dbReference>
<dbReference type="Pfam" id="PF01118">
    <property type="entry name" value="Semialdhyde_dh"/>
    <property type="match status" value="1"/>
</dbReference>
<feature type="active site" description="Acyl-thioester intermediate" evidence="10 11">
    <location>
        <position position="150"/>
    </location>
</feature>
<dbReference type="InterPro" id="IPR051823">
    <property type="entry name" value="ASADH-related"/>
</dbReference>
<feature type="binding site" evidence="10">
    <location>
        <begin position="12"/>
        <end position="15"/>
    </location>
    <ligand>
        <name>NADP(+)</name>
        <dbReference type="ChEBI" id="CHEBI:58349"/>
    </ligand>
</feature>
<dbReference type="AlphaFoldDB" id="A0A133VDT7"/>
<keyword evidence="8 10" id="KW-0560">Oxidoreductase</keyword>
<dbReference type="NCBIfam" id="NF006416">
    <property type="entry name" value="PRK08664.1"/>
    <property type="match status" value="1"/>
</dbReference>
<evidence type="ECO:0000259" key="12">
    <source>
        <dbReference type="SMART" id="SM00859"/>
    </source>
</evidence>
<dbReference type="PATRIC" id="fig|1698277.3.peg.225"/>
<evidence type="ECO:0000256" key="8">
    <source>
        <dbReference type="ARBA" id="ARBA00023002"/>
    </source>
</evidence>
<sequence length="355" mass="38727">MAKTPVAVLGATGMVGQRFVQLLVDHPWFELKALTASKRSAGKRYEEAAKWFLRPPMPEEIKDTEVLPTSEKSVEGADIVFSALPTSTAKDVEPKMAEAGHLVASNASSYRMEPDVPLLIPEVNPDHLALLDEQKDRRDWDGAIVTNPNCTTIILVLALKPLFDDFGIKRAFVSTMQALSGAGYGGVKSMEIQDNLIPYIGKEEWKTENETLKILGKLEDNKVSPAKIKVSSSCHRVPVLDGHTEAVFLELEKKANPKQASKSLSDFVARPQELGMPTAPEQPIIVDERNDRPQPRSARFAGSIPGMAIVVGRIRKDPVLKNGLKFIVSGNNVIRGAAGASVLNAELIKSEGFLE</sequence>
<dbReference type="GO" id="GO:0009088">
    <property type="term" value="P:threonine biosynthetic process"/>
    <property type="evidence" value="ECO:0007669"/>
    <property type="project" value="UniProtKB-UniRule"/>
</dbReference>
<feature type="binding site" evidence="10">
    <location>
        <position position="111"/>
    </location>
    <ligand>
        <name>phosphate</name>
        <dbReference type="ChEBI" id="CHEBI:43474"/>
    </ligand>
</feature>
<evidence type="ECO:0000256" key="3">
    <source>
        <dbReference type="ARBA" id="ARBA00010584"/>
    </source>
</evidence>
<dbReference type="PANTHER" id="PTHR46718:SF1">
    <property type="entry name" value="ASPARTATE-SEMIALDEHYDE DEHYDROGENASE"/>
    <property type="match status" value="1"/>
</dbReference>
<keyword evidence="5 10" id="KW-0028">Amino-acid biosynthesis</keyword>
<evidence type="ECO:0000256" key="2">
    <source>
        <dbReference type="ARBA" id="ARBA00005097"/>
    </source>
</evidence>
<dbReference type="Proteomes" id="UP000070076">
    <property type="component" value="Unassembled WGS sequence"/>
</dbReference>
<feature type="domain" description="Semialdehyde dehydrogenase NAD-binding" evidence="12">
    <location>
        <begin position="5"/>
        <end position="131"/>
    </location>
</feature>
<accession>A0A133VDT7</accession>
<dbReference type="InterPro" id="IPR012280">
    <property type="entry name" value="Semialdhyde_DH_dimer_dom"/>
</dbReference>
<dbReference type="GO" id="GO:0019877">
    <property type="term" value="P:diaminopimelate biosynthetic process"/>
    <property type="evidence" value="ECO:0007669"/>
    <property type="project" value="UniProtKB-UniRule"/>
</dbReference>
<feature type="binding site" evidence="10">
    <location>
        <position position="203"/>
    </location>
    <ligand>
        <name>substrate</name>
    </ligand>
</feature>
<comment type="caution">
    <text evidence="10">Lacks conserved residue(s) required for the propagation of feature annotation.</text>
</comment>
<name>A0A133VDT7_9EURY</name>
<comment type="pathway">
    <text evidence="10">Amino-acid biosynthesis; L-lysine biosynthesis via DAP pathway; (S)-tetrahydrodipicolinate from L-aspartate: step 2/4.</text>
</comment>
<dbReference type="HAMAP" id="MF_02121">
    <property type="entry name" value="ASADH"/>
    <property type="match status" value="1"/>
</dbReference>
<feature type="binding site" evidence="10">
    <location>
        <begin position="180"/>
        <end position="181"/>
    </location>
    <ligand>
        <name>NADP(+)</name>
        <dbReference type="ChEBI" id="CHEBI:58349"/>
    </ligand>
</feature>
<dbReference type="NCBIfam" id="TIGR00978">
    <property type="entry name" value="asd_EA"/>
    <property type="match status" value="1"/>
</dbReference>
<proteinExistence type="inferred from homology"/>
<keyword evidence="10" id="KW-0220">Diaminopimelate biosynthesis</keyword>
<dbReference type="GO" id="GO:0051287">
    <property type="term" value="F:NAD binding"/>
    <property type="evidence" value="ECO:0007669"/>
    <property type="project" value="InterPro"/>
</dbReference>
<dbReference type="PROSITE" id="PS01103">
    <property type="entry name" value="ASD"/>
    <property type="match status" value="1"/>
</dbReference>
<dbReference type="UniPathway" id="UPA00051">
    <property type="reaction ID" value="UER00464"/>
</dbReference>
<evidence type="ECO:0000256" key="5">
    <source>
        <dbReference type="ARBA" id="ARBA00022605"/>
    </source>
</evidence>
<protein>
    <recommendedName>
        <fullName evidence="4 10">Aspartate-semialdehyde dehydrogenase</fullName>
        <shortName evidence="10">ASA dehydrogenase</shortName>
        <shortName evidence="10">ASADH</shortName>
        <ecNumber evidence="4 10">1.2.1.11</ecNumber>
    </recommendedName>
    <alternativeName>
        <fullName evidence="10">Aspartate-beta-semialdehyde dehydrogenase</fullName>
    </alternativeName>
</protein>
<comment type="pathway">
    <text evidence="1 10">Amino-acid biosynthesis; L-methionine biosynthesis via de novo pathway; L-homoserine from L-aspartate: step 2/3.</text>
</comment>
<comment type="similarity">
    <text evidence="3 10">Belongs to the aspartate-semialdehyde dehydrogenase family.</text>
</comment>
<evidence type="ECO:0000256" key="9">
    <source>
        <dbReference type="ARBA" id="ARBA00023167"/>
    </source>
</evidence>
<organism evidence="13 14">
    <name type="scientific">candidate division MSBL1 archaeon SCGC-AAA261O19</name>
    <dbReference type="NCBI Taxonomy" id="1698277"/>
    <lineage>
        <taxon>Archaea</taxon>
        <taxon>Methanobacteriati</taxon>
        <taxon>Methanobacteriota</taxon>
        <taxon>candidate division MSBL1</taxon>
    </lineage>
</organism>
<feature type="binding site" evidence="10">
    <location>
        <position position="177"/>
    </location>
    <ligand>
        <name>substrate</name>
    </ligand>
</feature>
<feature type="binding site" evidence="10">
    <location>
        <position position="206"/>
    </location>
    <ligand>
        <name>phosphate</name>
        <dbReference type="ChEBI" id="CHEBI:43474"/>
    </ligand>
</feature>
<dbReference type="CDD" id="cd18130">
    <property type="entry name" value="ASADH_C_arch_fung_like"/>
    <property type="match status" value="1"/>
</dbReference>
<keyword evidence="7 10" id="KW-0521">NADP</keyword>
<keyword evidence="14" id="KW-1185">Reference proteome</keyword>
<dbReference type="EMBL" id="LHYB01000020">
    <property type="protein sequence ID" value="KXB04609.1"/>
    <property type="molecule type" value="Genomic_DNA"/>
</dbReference>
<dbReference type="SUPFAM" id="SSF55347">
    <property type="entry name" value="Glyceraldehyde-3-phosphate dehydrogenase-like, C-terminal domain"/>
    <property type="match status" value="1"/>
</dbReference>
<comment type="caution">
    <text evidence="13">The sequence shown here is derived from an EMBL/GenBank/DDBJ whole genome shotgun (WGS) entry which is preliminary data.</text>
</comment>